<evidence type="ECO:0000313" key="3">
    <source>
        <dbReference type="Proteomes" id="UP001258017"/>
    </source>
</evidence>
<comment type="caution">
    <text evidence="2">The sequence shown here is derived from an EMBL/GenBank/DDBJ whole genome shotgun (WGS) entry which is preliminary data.</text>
</comment>
<dbReference type="EMBL" id="JAIFRP010000758">
    <property type="protein sequence ID" value="KAK2577950.1"/>
    <property type="molecule type" value="Genomic_DNA"/>
</dbReference>
<gene>
    <name evidence="2" type="ORF">KPH14_000746</name>
</gene>
<keyword evidence="3" id="KW-1185">Reference proteome</keyword>
<dbReference type="AlphaFoldDB" id="A0AAD9RDX7"/>
<sequence length="158" mass="18029">MSDTSSTSNFTPESKIKRLKKNEKRMLSSSILRDDEGKKQTSTNVSSEEEDVSIIAPEAQSIQQPDSVAPEAQSIQQPDSDSDIEYYDTRRWDNNENESSSAIENMSVTGSRVLKNLGPISREYVKLLLTDRNNVVDNTFGVYFRNNNMMRSIYVQYR</sequence>
<reference evidence="2" key="2">
    <citation type="journal article" date="2023" name="Commun. Biol.">
        <title>Intrasexual cuticular hydrocarbon dimorphism in a wasp sheds light on hydrocarbon biosynthesis genes in Hymenoptera.</title>
        <authorList>
            <person name="Moris V.C."/>
            <person name="Podsiadlowski L."/>
            <person name="Martin S."/>
            <person name="Oeyen J.P."/>
            <person name="Donath A."/>
            <person name="Petersen M."/>
            <person name="Wilbrandt J."/>
            <person name="Misof B."/>
            <person name="Liedtke D."/>
            <person name="Thamm M."/>
            <person name="Scheiner R."/>
            <person name="Schmitt T."/>
            <person name="Niehuis O."/>
        </authorList>
    </citation>
    <scope>NUCLEOTIDE SEQUENCE</scope>
    <source>
        <strain evidence="2">GBR_01_08_01A</strain>
    </source>
</reference>
<accession>A0AAD9RDX7</accession>
<evidence type="ECO:0000313" key="2">
    <source>
        <dbReference type="EMBL" id="KAK2577950.1"/>
    </source>
</evidence>
<protein>
    <submittedName>
        <fullName evidence="2">Uncharacterized protein</fullName>
    </submittedName>
</protein>
<proteinExistence type="predicted"/>
<evidence type="ECO:0000256" key="1">
    <source>
        <dbReference type="SAM" id="MobiDB-lite"/>
    </source>
</evidence>
<feature type="region of interest" description="Disordered" evidence="1">
    <location>
        <begin position="1"/>
        <end position="104"/>
    </location>
</feature>
<name>A0AAD9RDX7_9HYME</name>
<organism evidence="2 3">
    <name type="scientific">Odynerus spinipes</name>
    <dbReference type="NCBI Taxonomy" id="1348599"/>
    <lineage>
        <taxon>Eukaryota</taxon>
        <taxon>Metazoa</taxon>
        <taxon>Ecdysozoa</taxon>
        <taxon>Arthropoda</taxon>
        <taxon>Hexapoda</taxon>
        <taxon>Insecta</taxon>
        <taxon>Pterygota</taxon>
        <taxon>Neoptera</taxon>
        <taxon>Endopterygota</taxon>
        <taxon>Hymenoptera</taxon>
        <taxon>Apocrita</taxon>
        <taxon>Aculeata</taxon>
        <taxon>Vespoidea</taxon>
        <taxon>Vespidae</taxon>
        <taxon>Eumeninae</taxon>
        <taxon>Odynerus</taxon>
    </lineage>
</organism>
<reference evidence="2" key="1">
    <citation type="submission" date="2021-08" db="EMBL/GenBank/DDBJ databases">
        <authorList>
            <person name="Misof B."/>
            <person name="Oliver O."/>
            <person name="Podsiadlowski L."/>
            <person name="Donath A."/>
            <person name="Peters R."/>
            <person name="Mayer C."/>
            <person name="Rust J."/>
            <person name="Gunkel S."/>
            <person name="Lesny P."/>
            <person name="Martin S."/>
            <person name="Oeyen J.P."/>
            <person name="Petersen M."/>
            <person name="Panagiotis P."/>
            <person name="Wilbrandt J."/>
            <person name="Tanja T."/>
        </authorList>
    </citation>
    <scope>NUCLEOTIDE SEQUENCE</scope>
    <source>
        <strain evidence="2">GBR_01_08_01A</strain>
        <tissue evidence="2">Thorax + abdomen</tissue>
    </source>
</reference>
<dbReference type="Proteomes" id="UP001258017">
    <property type="component" value="Unassembled WGS sequence"/>
</dbReference>
<feature type="compositionally biased region" description="Polar residues" evidence="1">
    <location>
        <begin position="1"/>
        <end position="12"/>
    </location>
</feature>